<feature type="domain" description="ABC transmembrane type-2" evidence="6">
    <location>
        <begin position="21"/>
        <end position="253"/>
    </location>
</feature>
<evidence type="ECO:0000256" key="2">
    <source>
        <dbReference type="ARBA" id="ARBA00022692"/>
    </source>
</evidence>
<evidence type="ECO:0000259" key="6">
    <source>
        <dbReference type="PROSITE" id="PS51012"/>
    </source>
</evidence>
<keyword evidence="5" id="KW-0813">Transport</keyword>
<comment type="similarity">
    <text evidence="5">Belongs to the ABC-2 integral membrane protein family.</text>
</comment>
<dbReference type="GO" id="GO:0140359">
    <property type="term" value="F:ABC-type transporter activity"/>
    <property type="evidence" value="ECO:0007669"/>
    <property type="project" value="InterPro"/>
</dbReference>
<gene>
    <name evidence="7" type="ORF">E7215_17195</name>
</gene>
<dbReference type="AlphaFoldDB" id="A0A927WBL4"/>
<dbReference type="Proteomes" id="UP000768462">
    <property type="component" value="Unassembled WGS sequence"/>
</dbReference>
<evidence type="ECO:0000256" key="1">
    <source>
        <dbReference type="ARBA" id="ARBA00004141"/>
    </source>
</evidence>
<comment type="caution">
    <text evidence="7">The sequence shown here is derived from an EMBL/GenBank/DDBJ whole genome shotgun (WGS) entry which is preliminary data.</text>
</comment>
<dbReference type="PANTHER" id="PTHR43229">
    <property type="entry name" value="NODULATION PROTEIN J"/>
    <property type="match status" value="1"/>
</dbReference>
<evidence type="ECO:0000313" key="7">
    <source>
        <dbReference type="EMBL" id="MBE6061876.1"/>
    </source>
</evidence>
<dbReference type="InterPro" id="IPR047817">
    <property type="entry name" value="ABC2_TM_bact-type"/>
</dbReference>
<name>A0A927WBL4_9CLOT</name>
<dbReference type="GO" id="GO:0043190">
    <property type="term" value="C:ATP-binding cassette (ABC) transporter complex"/>
    <property type="evidence" value="ECO:0007669"/>
    <property type="project" value="InterPro"/>
</dbReference>
<accession>A0A927WBL4</accession>
<dbReference type="PROSITE" id="PS51012">
    <property type="entry name" value="ABC_TM2"/>
    <property type="match status" value="1"/>
</dbReference>
<dbReference type="PANTHER" id="PTHR43229:SF2">
    <property type="entry name" value="NODULATION PROTEIN J"/>
    <property type="match status" value="1"/>
</dbReference>
<feature type="transmembrane region" description="Helical" evidence="5">
    <location>
        <begin position="225"/>
        <end position="250"/>
    </location>
</feature>
<comment type="subcellular location">
    <subcellularLocation>
        <location evidence="5">Cell membrane</location>
        <topology evidence="5">Multi-pass membrane protein</topology>
    </subcellularLocation>
    <subcellularLocation>
        <location evidence="1">Membrane</location>
        <topology evidence="1">Multi-pass membrane protein</topology>
    </subcellularLocation>
</comment>
<feature type="transmembrane region" description="Helical" evidence="5">
    <location>
        <begin position="133"/>
        <end position="157"/>
    </location>
</feature>
<proteinExistence type="inferred from homology"/>
<reference evidence="7" key="1">
    <citation type="submission" date="2019-04" db="EMBL/GenBank/DDBJ databases">
        <title>Evolution of Biomass-Degrading Anaerobic Consortia Revealed by Metagenomics.</title>
        <authorList>
            <person name="Peng X."/>
        </authorList>
    </citation>
    <scope>NUCLEOTIDE SEQUENCE</scope>
    <source>
        <strain evidence="7">SIG254</strain>
    </source>
</reference>
<protein>
    <recommendedName>
        <fullName evidence="5">Transport permease protein</fullName>
    </recommendedName>
</protein>
<keyword evidence="5" id="KW-1003">Cell membrane</keyword>
<dbReference type="EMBL" id="SVCM01000207">
    <property type="protein sequence ID" value="MBE6061876.1"/>
    <property type="molecule type" value="Genomic_DNA"/>
</dbReference>
<feature type="transmembrane region" description="Helical" evidence="5">
    <location>
        <begin position="106"/>
        <end position="127"/>
    </location>
</feature>
<sequence length="254" mass="28788">MLRIIWKMTLRRLNPLLKNPIAIIISMFQSIIWLVLFGNLFSGVTKMSGFEYNSYIAYMLPSIIIMNALFIGIYLGLGTISDLQSGVLQRFLVAPIGRLSIILSDLLYLITLQFIQSVILILISFLMGVRLPFGFWGALLYIIVPIIFAMAVGSLSISTALVTKKHEPMINVMQFCSLPLMFLSSAFMPQELMPKWISWISRINPVDWTISLERAVTSSYESLGWMPYAVVLLVFVTVSVGFCTYSFNLYRHSI</sequence>
<evidence type="ECO:0000256" key="4">
    <source>
        <dbReference type="ARBA" id="ARBA00023136"/>
    </source>
</evidence>
<feature type="transmembrane region" description="Helical" evidence="5">
    <location>
        <begin position="55"/>
        <end position="77"/>
    </location>
</feature>
<dbReference type="InterPro" id="IPR000412">
    <property type="entry name" value="ABC_2_transport"/>
</dbReference>
<keyword evidence="3 5" id="KW-1133">Transmembrane helix</keyword>
<feature type="transmembrane region" description="Helical" evidence="5">
    <location>
        <begin position="169"/>
        <end position="188"/>
    </location>
</feature>
<keyword evidence="4 5" id="KW-0472">Membrane</keyword>
<evidence type="ECO:0000313" key="8">
    <source>
        <dbReference type="Proteomes" id="UP000768462"/>
    </source>
</evidence>
<organism evidence="7 8">
    <name type="scientific">Clostridium sulfidigenes</name>
    <dbReference type="NCBI Taxonomy" id="318464"/>
    <lineage>
        <taxon>Bacteria</taxon>
        <taxon>Bacillati</taxon>
        <taxon>Bacillota</taxon>
        <taxon>Clostridia</taxon>
        <taxon>Eubacteriales</taxon>
        <taxon>Clostridiaceae</taxon>
        <taxon>Clostridium</taxon>
    </lineage>
</organism>
<evidence type="ECO:0000256" key="3">
    <source>
        <dbReference type="ARBA" id="ARBA00022989"/>
    </source>
</evidence>
<evidence type="ECO:0000256" key="5">
    <source>
        <dbReference type="RuleBase" id="RU361157"/>
    </source>
</evidence>
<dbReference type="InterPro" id="IPR051784">
    <property type="entry name" value="Nod_factor_ABC_transporter"/>
</dbReference>
<feature type="transmembrane region" description="Helical" evidence="5">
    <location>
        <begin position="21"/>
        <end position="43"/>
    </location>
</feature>
<dbReference type="PIRSF" id="PIRSF006648">
    <property type="entry name" value="DrrB"/>
    <property type="match status" value="1"/>
</dbReference>
<dbReference type="InterPro" id="IPR013525">
    <property type="entry name" value="ABC2_TM"/>
</dbReference>
<dbReference type="Pfam" id="PF01061">
    <property type="entry name" value="ABC2_membrane"/>
    <property type="match status" value="1"/>
</dbReference>
<keyword evidence="2 5" id="KW-0812">Transmembrane</keyword>